<sequence>MLPYDFSQIIESDVIRNPRRRALLKMLELVKSQFTATAVSVTQH</sequence>
<evidence type="ECO:0000313" key="2">
    <source>
        <dbReference type="Proteomes" id="UP000286806"/>
    </source>
</evidence>
<organism evidence="1 2">
    <name type="scientific">Sulfuriferula multivorans</name>
    <dbReference type="NCBI Taxonomy" id="1559896"/>
    <lineage>
        <taxon>Bacteria</taxon>
        <taxon>Pseudomonadati</taxon>
        <taxon>Pseudomonadota</taxon>
        <taxon>Betaproteobacteria</taxon>
        <taxon>Nitrosomonadales</taxon>
        <taxon>Sulfuricellaceae</taxon>
        <taxon>Sulfuriferula</taxon>
    </lineage>
</organism>
<comment type="caution">
    <text evidence="1">The sequence shown here is derived from an EMBL/GenBank/DDBJ whole genome shotgun (WGS) entry which is preliminary data.</text>
</comment>
<evidence type="ECO:0000313" key="1">
    <source>
        <dbReference type="EMBL" id="GCB02089.1"/>
    </source>
</evidence>
<dbReference type="EMBL" id="BGOW01000033">
    <property type="protein sequence ID" value="GCB02089.1"/>
    <property type="molecule type" value="Genomic_DNA"/>
</dbReference>
<protein>
    <submittedName>
        <fullName evidence="1">Uncharacterized protein</fullName>
    </submittedName>
</protein>
<dbReference type="AlphaFoldDB" id="A0A401JZJ4"/>
<proteinExistence type="predicted"/>
<gene>
    <name evidence="1" type="ORF">SFMTTN_2906</name>
</gene>
<name>A0A401JZJ4_9PROT</name>
<keyword evidence="2" id="KW-1185">Reference proteome</keyword>
<reference evidence="1 2" key="1">
    <citation type="journal article" date="2019" name="Front. Microbiol.">
        <title>Genomes of Neutrophilic Sulfur-Oxidizing Chemolithoautotrophs Representing 9 Proteobacterial Species From 8 Genera.</title>
        <authorList>
            <person name="Watanabe T."/>
            <person name="Kojima H."/>
            <person name="Umezawa K."/>
            <person name="Hori C."/>
            <person name="Takasuka T.E."/>
            <person name="Kato Y."/>
            <person name="Fukui M."/>
        </authorList>
    </citation>
    <scope>NUCLEOTIDE SEQUENCE [LARGE SCALE GENOMIC DNA]</scope>
    <source>
        <strain evidence="1 2">TTN</strain>
    </source>
</reference>
<dbReference type="Proteomes" id="UP000286806">
    <property type="component" value="Unassembled WGS sequence"/>
</dbReference>
<accession>A0A401JZJ4</accession>